<dbReference type="OrthoDB" id="10059330at2759"/>
<dbReference type="EMBL" id="NIRI02000070">
    <property type="protein sequence ID" value="KAG5442493.1"/>
    <property type="molecule type" value="Genomic_DNA"/>
</dbReference>
<evidence type="ECO:0000256" key="3">
    <source>
        <dbReference type="ARBA" id="ARBA00022946"/>
    </source>
</evidence>
<keyword evidence="5" id="KW-0496">Mitochondrion</keyword>
<evidence type="ECO:0000256" key="4">
    <source>
        <dbReference type="ARBA" id="ARBA00022980"/>
    </source>
</evidence>
<dbReference type="InterPro" id="IPR019373">
    <property type="entry name" value="Ribosomal_mL51"/>
</dbReference>
<accession>A0A8T1LZW3</accession>
<evidence type="ECO:0000256" key="7">
    <source>
        <dbReference type="ARBA" id="ARBA00035182"/>
    </source>
</evidence>
<evidence type="ECO:0000256" key="1">
    <source>
        <dbReference type="ARBA" id="ARBA00004173"/>
    </source>
</evidence>
<gene>
    <name evidence="10" type="ORF">CSKR_113253</name>
</gene>
<reference evidence="10 11" key="2">
    <citation type="journal article" date="2021" name="Genomics">
        <title>High-quality reference genome for Clonorchis sinensis.</title>
        <authorList>
            <person name="Young N.D."/>
            <person name="Stroehlein A.J."/>
            <person name="Kinkar L."/>
            <person name="Wang T."/>
            <person name="Sohn W.M."/>
            <person name="Chang B.C.H."/>
            <person name="Kaur P."/>
            <person name="Weisz D."/>
            <person name="Dudchenko O."/>
            <person name="Aiden E.L."/>
            <person name="Korhonen P.K."/>
            <person name="Gasser R.B."/>
        </authorList>
    </citation>
    <scope>NUCLEOTIDE SEQUENCE [LARGE SCALE GENOMIC DNA]</scope>
    <source>
        <strain evidence="10">Cs-k2</strain>
    </source>
</reference>
<feature type="region of interest" description="Disordered" evidence="9">
    <location>
        <begin position="235"/>
        <end position="284"/>
    </location>
</feature>
<dbReference type="Proteomes" id="UP000286415">
    <property type="component" value="Unassembled WGS sequence"/>
</dbReference>
<organism evidence="10 11">
    <name type="scientific">Clonorchis sinensis</name>
    <name type="common">Chinese liver fluke</name>
    <dbReference type="NCBI Taxonomy" id="79923"/>
    <lineage>
        <taxon>Eukaryota</taxon>
        <taxon>Metazoa</taxon>
        <taxon>Spiralia</taxon>
        <taxon>Lophotrochozoa</taxon>
        <taxon>Platyhelminthes</taxon>
        <taxon>Trematoda</taxon>
        <taxon>Digenea</taxon>
        <taxon>Opisthorchiida</taxon>
        <taxon>Opisthorchiata</taxon>
        <taxon>Opisthorchiidae</taxon>
        <taxon>Clonorchis</taxon>
    </lineage>
</organism>
<keyword evidence="3" id="KW-0809">Transit peptide</keyword>
<dbReference type="GO" id="GO:0006412">
    <property type="term" value="P:translation"/>
    <property type="evidence" value="ECO:0007669"/>
    <property type="project" value="TreeGrafter"/>
</dbReference>
<feature type="region of interest" description="Disordered" evidence="9">
    <location>
        <begin position="382"/>
        <end position="414"/>
    </location>
</feature>
<keyword evidence="4 10" id="KW-0689">Ribosomal protein</keyword>
<evidence type="ECO:0000313" key="10">
    <source>
        <dbReference type="EMBL" id="KAG5442493.1"/>
    </source>
</evidence>
<evidence type="ECO:0000256" key="5">
    <source>
        <dbReference type="ARBA" id="ARBA00023128"/>
    </source>
</evidence>
<protein>
    <recommendedName>
        <fullName evidence="7">Large ribosomal subunit protein mL51</fullName>
    </recommendedName>
    <alternativeName>
        <fullName evidence="8">39S ribosomal protein L51, mitochondrial</fullName>
    </alternativeName>
</protein>
<keyword evidence="6" id="KW-0687">Ribonucleoprotein</keyword>
<evidence type="ECO:0000256" key="6">
    <source>
        <dbReference type="ARBA" id="ARBA00023274"/>
    </source>
</evidence>
<feature type="compositionally biased region" description="Polar residues" evidence="9">
    <location>
        <begin position="235"/>
        <end position="247"/>
    </location>
</feature>
<feature type="region of interest" description="Disordered" evidence="9">
    <location>
        <begin position="137"/>
        <end position="211"/>
    </location>
</feature>
<evidence type="ECO:0000256" key="9">
    <source>
        <dbReference type="SAM" id="MobiDB-lite"/>
    </source>
</evidence>
<comment type="caution">
    <text evidence="10">The sequence shown here is derived from an EMBL/GenBank/DDBJ whole genome shotgun (WGS) entry which is preliminary data.</text>
</comment>
<keyword evidence="11" id="KW-1185">Reference proteome</keyword>
<feature type="compositionally biased region" description="Polar residues" evidence="9">
    <location>
        <begin position="153"/>
        <end position="187"/>
    </location>
</feature>
<evidence type="ECO:0000313" key="11">
    <source>
        <dbReference type="Proteomes" id="UP000286415"/>
    </source>
</evidence>
<evidence type="ECO:0000256" key="8">
    <source>
        <dbReference type="ARBA" id="ARBA00035419"/>
    </source>
</evidence>
<dbReference type="GO" id="GO:0005762">
    <property type="term" value="C:mitochondrial large ribosomal subunit"/>
    <property type="evidence" value="ECO:0007669"/>
    <property type="project" value="TreeGrafter"/>
</dbReference>
<feature type="compositionally biased region" description="Polar residues" evidence="9">
    <location>
        <begin position="194"/>
        <end position="209"/>
    </location>
</feature>
<dbReference type="Pfam" id="PF10244">
    <property type="entry name" value="MRP-L51"/>
    <property type="match status" value="1"/>
</dbReference>
<dbReference type="GO" id="GO:0003735">
    <property type="term" value="F:structural constituent of ribosome"/>
    <property type="evidence" value="ECO:0007669"/>
    <property type="project" value="InterPro"/>
</dbReference>
<evidence type="ECO:0000256" key="2">
    <source>
        <dbReference type="ARBA" id="ARBA00010972"/>
    </source>
</evidence>
<dbReference type="PANTHER" id="PTHR13409">
    <property type="entry name" value="MITOCHONDRIAL 39S RIBOSOMAL PROTEIN L51"/>
    <property type="match status" value="1"/>
</dbReference>
<comment type="subcellular location">
    <subcellularLocation>
        <location evidence="1">Mitochondrion</location>
    </subcellularLocation>
</comment>
<dbReference type="PANTHER" id="PTHR13409:SF0">
    <property type="entry name" value="LARGE RIBOSOMAL SUBUNIT PROTEIN ML51"/>
    <property type="match status" value="1"/>
</dbReference>
<name>A0A8T1LZW3_CLOSI</name>
<feature type="compositionally biased region" description="Polar residues" evidence="9">
    <location>
        <begin position="401"/>
        <end position="412"/>
    </location>
</feature>
<sequence>MSSGLQSESTARSDTAIDSYFSCLYTLREKVVALVQHYHTIILQKMDCDVGNLVTCSTEAFQNQLADVFTQLNETELQLSGLEAWAGLPPECFSSVPSNSSGATFDSDQISFEAQTLVELVRRLQVGLRSMVSKNFVTPQTNPTDVTIDEPYGQTTSTSVQGQAKQRSATKAQNTRIDPQPTSSTVPSAIGGQVPSQQGYTTISPQVPDTVSYPISEEGSTVAQHGSRLAYQSPTPHFGISASTRSPMTDRRQPEGTELYSGIPNPNRSAPMAPHSSTAPSPFGQPVICPYTTGGQSGYSDMLSQPHSNRLAGPGYPEPASVRVYYIESTILSRMLSGSRLASALTRQTGLFLAQSPLVRALRTVPLKGRRLWEQYDVNPEQSGTHTAYRDTRPTVEDQDAQISRRPNSVVSGSGGGAPYVKPYLQPKPVNLRYNPRLYDGGLLPRLEHTDEPVCLPEYRPRDLWAPHRAHFGQNDYIDILGDGKLTFRDFYTGPPWSFGARNEFQRVSARMNNPALVAWLEEFEPSRLKLEQKRRDYLYKKVNKRKNIKFYRYRDAP</sequence>
<reference evidence="10 11" key="1">
    <citation type="journal article" date="2018" name="Biotechnol. Adv.">
        <title>Improved genomic resources and new bioinformatic workflow for the carcinogenic parasite Clonorchis sinensis: Biotechnological implications.</title>
        <authorList>
            <person name="Wang D."/>
            <person name="Korhonen P.K."/>
            <person name="Gasser R.B."/>
            <person name="Young N.D."/>
        </authorList>
    </citation>
    <scope>NUCLEOTIDE SEQUENCE [LARGE SCALE GENOMIC DNA]</scope>
    <source>
        <strain evidence="10">Cs-k2</strain>
    </source>
</reference>
<dbReference type="AlphaFoldDB" id="A0A8T1LZW3"/>
<proteinExistence type="inferred from homology"/>
<comment type="similarity">
    <text evidence="2">Belongs to the mitochondrion-specific ribosomal protein mL51 family.</text>
</comment>